<sequence>MSSSFTTELSDRRTHVPHLLLLFSIPFSSTFKEKRKEKSLGLQTNFNKNEIGKGIRGFRCKVQLRG</sequence>
<dbReference type="Proteomes" id="UP001157418">
    <property type="component" value="Unassembled WGS sequence"/>
</dbReference>
<accession>A0AAU9MXP3</accession>
<comment type="caution">
    <text evidence="1">The sequence shown here is derived from an EMBL/GenBank/DDBJ whole genome shotgun (WGS) entry which is preliminary data.</text>
</comment>
<organism evidence="1 3">
    <name type="scientific">Lactuca virosa</name>
    <dbReference type="NCBI Taxonomy" id="75947"/>
    <lineage>
        <taxon>Eukaryota</taxon>
        <taxon>Viridiplantae</taxon>
        <taxon>Streptophyta</taxon>
        <taxon>Embryophyta</taxon>
        <taxon>Tracheophyta</taxon>
        <taxon>Spermatophyta</taxon>
        <taxon>Magnoliopsida</taxon>
        <taxon>eudicotyledons</taxon>
        <taxon>Gunneridae</taxon>
        <taxon>Pentapetalae</taxon>
        <taxon>asterids</taxon>
        <taxon>campanulids</taxon>
        <taxon>Asterales</taxon>
        <taxon>Asteraceae</taxon>
        <taxon>Cichorioideae</taxon>
        <taxon>Cichorieae</taxon>
        <taxon>Lactucinae</taxon>
        <taxon>Lactuca</taxon>
    </lineage>
</organism>
<gene>
    <name evidence="1" type="ORF">LVIROSA_LOCUS17892</name>
    <name evidence="2" type="ORF">LVIROSA_LOCUS34880</name>
</gene>
<dbReference type="EMBL" id="CAKMRJ010003334">
    <property type="protein sequence ID" value="CAH1431165.1"/>
    <property type="molecule type" value="Genomic_DNA"/>
</dbReference>
<name>A0AAU9MXP3_9ASTR</name>
<protein>
    <submittedName>
        <fullName evidence="1">Uncharacterized protein</fullName>
    </submittedName>
</protein>
<proteinExistence type="predicted"/>
<keyword evidence="3" id="KW-1185">Reference proteome</keyword>
<reference evidence="1 3" key="1">
    <citation type="submission" date="2022-01" db="EMBL/GenBank/DDBJ databases">
        <authorList>
            <person name="Xiong W."/>
            <person name="Schranz E."/>
        </authorList>
    </citation>
    <scope>NUCLEOTIDE SEQUENCE [LARGE SCALE GENOMIC DNA]</scope>
</reference>
<evidence type="ECO:0000313" key="1">
    <source>
        <dbReference type="EMBL" id="CAH1431165.1"/>
    </source>
</evidence>
<dbReference type="EMBL" id="CAKMRJ010005634">
    <property type="protein sequence ID" value="CAH1449394.1"/>
    <property type="molecule type" value="Genomic_DNA"/>
</dbReference>
<evidence type="ECO:0000313" key="3">
    <source>
        <dbReference type="Proteomes" id="UP001157418"/>
    </source>
</evidence>
<dbReference type="AlphaFoldDB" id="A0AAU9MXP3"/>
<evidence type="ECO:0000313" key="2">
    <source>
        <dbReference type="EMBL" id="CAH1449394.1"/>
    </source>
</evidence>